<name>A0A644UAC6_9ZZZZ</name>
<feature type="domain" description="ComEC/Rec2-related protein" evidence="7">
    <location>
        <begin position="236"/>
        <end position="503"/>
    </location>
</feature>
<feature type="transmembrane region" description="Helical" evidence="6">
    <location>
        <begin position="59"/>
        <end position="80"/>
    </location>
</feature>
<dbReference type="EMBL" id="VSSQ01000092">
    <property type="protein sequence ID" value="MPL75921.1"/>
    <property type="molecule type" value="Genomic_DNA"/>
</dbReference>
<reference evidence="8" key="1">
    <citation type="submission" date="2019-08" db="EMBL/GenBank/DDBJ databases">
        <authorList>
            <person name="Kucharzyk K."/>
            <person name="Murdoch R.W."/>
            <person name="Higgins S."/>
            <person name="Loffler F."/>
        </authorList>
    </citation>
    <scope>NUCLEOTIDE SEQUENCE</scope>
</reference>
<keyword evidence="4 6" id="KW-1133">Transmembrane helix</keyword>
<dbReference type="InterPro" id="IPR004477">
    <property type="entry name" value="ComEC_N"/>
</dbReference>
<keyword evidence="3 6" id="KW-0812">Transmembrane</keyword>
<evidence type="ECO:0000259" key="7">
    <source>
        <dbReference type="Pfam" id="PF03772"/>
    </source>
</evidence>
<feature type="transmembrane region" description="Helical" evidence="6">
    <location>
        <begin position="418"/>
        <end position="447"/>
    </location>
</feature>
<dbReference type="PANTHER" id="PTHR30619:SF7">
    <property type="entry name" value="BETA-LACTAMASE DOMAIN PROTEIN"/>
    <property type="match status" value="1"/>
</dbReference>
<dbReference type="GO" id="GO:0005886">
    <property type="term" value="C:plasma membrane"/>
    <property type="evidence" value="ECO:0007669"/>
    <property type="project" value="UniProtKB-SubCell"/>
</dbReference>
<evidence type="ECO:0000256" key="2">
    <source>
        <dbReference type="ARBA" id="ARBA00022475"/>
    </source>
</evidence>
<evidence type="ECO:0000256" key="4">
    <source>
        <dbReference type="ARBA" id="ARBA00022989"/>
    </source>
</evidence>
<evidence type="ECO:0000256" key="3">
    <source>
        <dbReference type="ARBA" id="ARBA00022692"/>
    </source>
</evidence>
<protein>
    <recommendedName>
        <fullName evidence="7">ComEC/Rec2-related protein domain-containing protein</fullName>
    </recommendedName>
</protein>
<evidence type="ECO:0000256" key="5">
    <source>
        <dbReference type="ARBA" id="ARBA00023136"/>
    </source>
</evidence>
<organism evidence="8">
    <name type="scientific">bioreactor metagenome</name>
    <dbReference type="NCBI Taxonomy" id="1076179"/>
    <lineage>
        <taxon>unclassified sequences</taxon>
        <taxon>metagenomes</taxon>
        <taxon>ecological metagenomes</taxon>
    </lineage>
</organism>
<feature type="transmembrane region" description="Helical" evidence="6">
    <location>
        <begin position="29"/>
        <end position="47"/>
    </location>
</feature>
<keyword evidence="2" id="KW-1003">Cell membrane</keyword>
<gene>
    <name evidence="8" type="ORF">SDC9_21764</name>
</gene>
<proteinExistence type="predicted"/>
<feature type="transmembrane region" description="Helical" evidence="6">
    <location>
        <begin position="483"/>
        <end position="503"/>
    </location>
</feature>
<feature type="transmembrane region" description="Helical" evidence="6">
    <location>
        <begin position="395"/>
        <end position="412"/>
    </location>
</feature>
<dbReference type="AlphaFoldDB" id="A0A644UAC6"/>
<evidence type="ECO:0000256" key="1">
    <source>
        <dbReference type="ARBA" id="ARBA00004651"/>
    </source>
</evidence>
<comment type="subcellular location">
    <subcellularLocation>
        <location evidence="1">Cell membrane</location>
        <topology evidence="1">Multi-pass membrane protein</topology>
    </subcellularLocation>
</comment>
<dbReference type="NCBIfam" id="TIGR00360">
    <property type="entry name" value="ComEC_N-term"/>
    <property type="match status" value="1"/>
</dbReference>
<dbReference type="Pfam" id="PF03772">
    <property type="entry name" value="Competence"/>
    <property type="match status" value="1"/>
</dbReference>
<sequence length="518" mass="59278">MPLKYFIAIALGIFLGINIAYSLNFSTEIFFVSLVICFINFLIFKFFKKNSGKEKSETPIFLSILFLSLAFGIILGQISISKSVLQKERFNNFISQKENFIGLISNVKQSEKSQQLILKIKNEDNDFKIKIVTAKFPEFKVGEFIKVEGKIGEGKILLPNTENKINKSFDLEIQDKLKNIDGEIAFPKILTIENLETKVSLFEKFSFYLQNQKSNFVKKLDTLAPRVVASLTAGTTLGDDSLFSKEEINNFRISGLSHIIVLSGFNITILIVFFSFLFLNLNLRLKLRIFLTLVSIIIFIIFVGAEPSILRAAIMGGVLLLGNISGRQYVAKQALFLAALFMMILNPKIAVFDISFHLSFLATFGILYLLPIFDEYKFFSQERFKNKFAKNLLEIFKLTLAVQILVSPYIIFKFSNLSLFGIVGNLLVVPVIPIIMFLAFLIILFSFLPGLSIFFGYLSFIFSKYIFLVVEFISSFSFSKLDFSISSLEMFLIYFLIIFYLSFEKKRIKIQKYLKEEK</sequence>
<feature type="transmembrane region" description="Helical" evidence="6">
    <location>
        <begin position="5"/>
        <end position="23"/>
    </location>
</feature>
<feature type="transmembrane region" description="Helical" evidence="6">
    <location>
        <begin position="454"/>
        <end position="477"/>
    </location>
</feature>
<feature type="transmembrane region" description="Helical" evidence="6">
    <location>
        <begin position="255"/>
        <end position="278"/>
    </location>
</feature>
<feature type="transmembrane region" description="Helical" evidence="6">
    <location>
        <begin position="356"/>
        <end position="374"/>
    </location>
</feature>
<evidence type="ECO:0000313" key="8">
    <source>
        <dbReference type="EMBL" id="MPL75921.1"/>
    </source>
</evidence>
<dbReference type="PANTHER" id="PTHR30619">
    <property type="entry name" value="DNA INTERNALIZATION/COMPETENCE PROTEIN COMEC/REC2"/>
    <property type="match status" value="1"/>
</dbReference>
<accession>A0A644UAC6</accession>
<feature type="transmembrane region" description="Helical" evidence="6">
    <location>
        <begin position="285"/>
        <end position="303"/>
    </location>
</feature>
<dbReference type="InterPro" id="IPR052159">
    <property type="entry name" value="Competence_DNA_uptake"/>
</dbReference>
<keyword evidence="5 6" id="KW-0472">Membrane</keyword>
<comment type="caution">
    <text evidence="8">The sequence shown here is derived from an EMBL/GenBank/DDBJ whole genome shotgun (WGS) entry which is preliminary data.</text>
</comment>
<evidence type="ECO:0000256" key="6">
    <source>
        <dbReference type="SAM" id="Phobius"/>
    </source>
</evidence>